<proteinExistence type="predicted"/>
<evidence type="ECO:0000259" key="1">
    <source>
        <dbReference type="Pfam" id="PF12697"/>
    </source>
</evidence>
<dbReference type="GO" id="GO:0016787">
    <property type="term" value="F:hydrolase activity"/>
    <property type="evidence" value="ECO:0007669"/>
    <property type="project" value="UniProtKB-KW"/>
</dbReference>
<dbReference type="InterPro" id="IPR029058">
    <property type="entry name" value="AB_hydrolase_fold"/>
</dbReference>
<comment type="caution">
    <text evidence="2">The sequence shown here is derived from an EMBL/GenBank/DDBJ whole genome shotgun (WGS) entry which is preliminary data.</text>
</comment>
<dbReference type="PATRIC" id="fig|82380.10.peg.139"/>
<dbReference type="InterPro" id="IPR000073">
    <property type="entry name" value="AB_hydrolase_1"/>
</dbReference>
<dbReference type="SUPFAM" id="SSF53474">
    <property type="entry name" value="alpha/beta-Hydrolases"/>
    <property type="match status" value="1"/>
</dbReference>
<dbReference type="AlphaFoldDB" id="A0A0F0L2Z5"/>
<dbReference type="GO" id="GO:0016020">
    <property type="term" value="C:membrane"/>
    <property type="evidence" value="ECO:0007669"/>
    <property type="project" value="TreeGrafter"/>
</dbReference>
<dbReference type="Gene3D" id="3.40.50.1820">
    <property type="entry name" value="alpha/beta hydrolase"/>
    <property type="match status" value="1"/>
</dbReference>
<gene>
    <name evidence="2" type="primary">rutD_1</name>
    <name evidence="2" type="ORF">RN51_00141</name>
</gene>
<organism evidence="2 3">
    <name type="scientific">Microbacterium oxydans</name>
    <dbReference type="NCBI Taxonomy" id="82380"/>
    <lineage>
        <taxon>Bacteria</taxon>
        <taxon>Bacillati</taxon>
        <taxon>Actinomycetota</taxon>
        <taxon>Actinomycetes</taxon>
        <taxon>Micrococcales</taxon>
        <taxon>Microbacteriaceae</taxon>
        <taxon>Microbacterium</taxon>
    </lineage>
</organism>
<name>A0A0F0L2Z5_9MICO</name>
<protein>
    <submittedName>
        <fullName evidence="2">Putative aminoacrylate hydrolase RutD</fullName>
    </submittedName>
</protein>
<feature type="domain" description="AB hydrolase-1" evidence="1">
    <location>
        <begin position="84"/>
        <end position="318"/>
    </location>
</feature>
<accession>A0A0F0L2Z5</accession>
<dbReference type="PANTHER" id="PTHR43798:SF33">
    <property type="entry name" value="HYDROLASE, PUTATIVE (AFU_ORTHOLOGUE AFUA_2G14860)-RELATED"/>
    <property type="match status" value="1"/>
</dbReference>
<reference evidence="2 3" key="1">
    <citation type="submission" date="2015-02" db="EMBL/GenBank/DDBJ databases">
        <title>Draft genome sequences of ten Microbacterium spp. with emphasis on heavy metal contaminated environments.</title>
        <authorList>
            <person name="Corretto E."/>
        </authorList>
    </citation>
    <scope>NUCLEOTIDE SEQUENCE [LARGE SCALE GENOMIC DNA]</scope>
    <source>
        <strain evidence="2 3">BEL163</strain>
    </source>
</reference>
<keyword evidence="2" id="KW-0378">Hydrolase</keyword>
<dbReference type="InterPro" id="IPR050266">
    <property type="entry name" value="AB_hydrolase_sf"/>
</dbReference>
<dbReference type="PANTHER" id="PTHR43798">
    <property type="entry name" value="MONOACYLGLYCEROL LIPASE"/>
    <property type="match status" value="1"/>
</dbReference>
<sequence>MDWISDAEPLRRSRKSTMRKPWKVVLTTLGVIVAVPVLTIAATAIGNVIATQVETSTLTPYGETVTVDGKSMNVVIAGNGDETIVLLPGLGTAAPALDFQPLISELQDTYRVVAVEPFGTGLSDQTDVPRTADNITREVHEALQALDIDRYTLMGHSISGIYALTYTAAYRDEVTAFVGIDSSVPDQPGWDDAIPTSTISTMSTLGLTRLLSGLAGDAYAGLPYDQDTKDAMQVLSNRNAAAPTLLDEMDRAPENFASVSGTTFPADLPVLLFVAEGDGDVPGWLELHEAQAASVTRGEIVRVDGGHYLHHTQSPELAAQTRTFLDSLAAG</sequence>
<dbReference type="EMBL" id="JYIV01000009">
    <property type="protein sequence ID" value="KJL26720.1"/>
    <property type="molecule type" value="Genomic_DNA"/>
</dbReference>
<dbReference type="Pfam" id="PF12697">
    <property type="entry name" value="Abhydrolase_6"/>
    <property type="match status" value="1"/>
</dbReference>
<dbReference type="Proteomes" id="UP000033725">
    <property type="component" value="Unassembled WGS sequence"/>
</dbReference>
<evidence type="ECO:0000313" key="2">
    <source>
        <dbReference type="EMBL" id="KJL26720.1"/>
    </source>
</evidence>
<evidence type="ECO:0000313" key="3">
    <source>
        <dbReference type="Proteomes" id="UP000033725"/>
    </source>
</evidence>